<proteinExistence type="predicted"/>
<evidence type="ECO:0000256" key="1">
    <source>
        <dbReference type="SAM" id="SignalP"/>
    </source>
</evidence>
<keyword evidence="1" id="KW-0732">Signal</keyword>
<comment type="caution">
    <text evidence="2">The sequence shown here is derived from an EMBL/GenBank/DDBJ whole genome shotgun (WGS) entry which is preliminary data.</text>
</comment>
<keyword evidence="3" id="KW-1185">Reference proteome</keyword>
<dbReference type="PANTHER" id="PTHR14363:SF13">
    <property type="entry name" value="OS07G0598400 PROTEIN"/>
    <property type="match status" value="1"/>
</dbReference>
<sequence>MDLKCIFNVAILVSQISLSLAQNVNVVIQEAKSITEKDDNFVCASLDWWPIEKCNYNQCPWRKAGLLNLERLRERVGLNLVQSWYFDQLGMALAYNHKVFCRQTLFSGNYALLNTTTSIPDPDYYGSVSSQHNSSY</sequence>
<evidence type="ECO:0008006" key="4">
    <source>
        <dbReference type="Google" id="ProtNLM"/>
    </source>
</evidence>
<dbReference type="Gene3D" id="3.20.20.80">
    <property type="entry name" value="Glycosidases"/>
    <property type="match status" value="1"/>
</dbReference>
<accession>A0ABR0NLU6</accession>
<gene>
    <name evidence="2" type="ORF">PVK06_029910</name>
</gene>
<dbReference type="InterPro" id="IPR005199">
    <property type="entry name" value="Glyco_hydro_79"/>
</dbReference>
<name>A0ABR0NLU6_GOSAR</name>
<feature type="signal peptide" evidence="1">
    <location>
        <begin position="1"/>
        <end position="21"/>
    </location>
</feature>
<organism evidence="2 3">
    <name type="scientific">Gossypium arboreum</name>
    <name type="common">Tree cotton</name>
    <name type="synonym">Gossypium nanking</name>
    <dbReference type="NCBI Taxonomy" id="29729"/>
    <lineage>
        <taxon>Eukaryota</taxon>
        <taxon>Viridiplantae</taxon>
        <taxon>Streptophyta</taxon>
        <taxon>Embryophyta</taxon>
        <taxon>Tracheophyta</taxon>
        <taxon>Spermatophyta</taxon>
        <taxon>Magnoliopsida</taxon>
        <taxon>eudicotyledons</taxon>
        <taxon>Gunneridae</taxon>
        <taxon>Pentapetalae</taxon>
        <taxon>rosids</taxon>
        <taxon>malvids</taxon>
        <taxon>Malvales</taxon>
        <taxon>Malvaceae</taxon>
        <taxon>Malvoideae</taxon>
        <taxon>Gossypium</taxon>
    </lineage>
</organism>
<evidence type="ECO:0000313" key="2">
    <source>
        <dbReference type="EMBL" id="KAK5802322.1"/>
    </source>
</evidence>
<dbReference type="PANTHER" id="PTHR14363">
    <property type="entry name" value="HEPARANASE-RELATED"/>
    <property type="match status" value="1"/>
</dbReference>
<reference evidence="2 3" key="1">
    <citation type="submission" date="2023-03" db="EMBL/GenBank/DDBJ databases">
        <title>WGS of Gossypium arboreum.</title>
        <authorList>
            <person name="Yu D."/>
        </authorList>
    </citation>
    <scope>NUCLEOTIDE SEQUENCE [LARGE SCALE GENOMIC DNA]</scope>
    <source>
        <tissue evidence="2">Leaf</tissue>
    </source>
</reference>
<dbReference type="Proteomes" id="UP001358586">
    <property type="component" value="Chromosome 9"/>
</dbReference>
<evidence type="ECO:0000313" key="3">
    <source>
        <dbReference type="Proteomes" id="UP001358586"/>
    </source>
</evidence>
<dbReference type="Pfam" id="PF03662">
    <property type="entry name" value="Glyco_hydro_79n"/>
    <property type="match status" value="1"/>
</dbReference>
<dbReference type="EMBL" id="JARKNE010000009">
    <property type="protein sequence ID" value="KAK5802322.1"/>
    <property type="molecule type" value="Genomic_DNA"/>
</dbReference>
<protein>
    <recommendedName>
        <fullName evidence="4">Heparanase-like protein 2</fullName>
    </recommendedName>
</protein>
<feature type="chain" id="PRO_5045711998" description="Heparanase-like protein 2" evidence="1">
    <location>
        <begin position="22"/>
        <end position="136"/>
    </location>
</feature>